<dbReference type="AlphaFoldDB" id="A0A918GCU3"/>
<gene>
    <name evidence="2" type="ORF">GCM10010171_23190</name>
</gene>
<proteinExistence type="predicted"/>
<accession>A0A918GCU3</accession>
<name>A0A918GCU3_9PSEU</name>
<evidence type="ECO:0000313" key="2">
    <source>
        <dbReference type="EMBL" id="GGS29287.1"/>
    </source>
</evidence>
<dbReference type="EMBL" id="BMRB01000002">
    <property type="protein sequence ID" value="GGS29287.1"/>
    <property type="molecule type" value="Genomic_DNA"/>
</dbReference>
<dbReference type="Proteomes" id="UP000660680">
    <property type="component" value="Unassembled WGS sequence"/>
</dbReference>
<sequence>MRVPINRGDRLGIAGPCESRYALTVVSDRVVVDRYVVRDLRQVATLEVARDDPYFFDHPLDHMPGMALVCGLLDIVRRAGLGSPEEPGGWMSLSLEFPAFCELTAPVELEAVPLPGATALRVTQMGKVVCEGSVAFRESAVRGQGREHVATAPADPGLVHRRRAENVLIGTPVIAEVSSVDVLRPPPGHRLATGEGAPLRVETVIDATRQFGTLLCHEEFKRSADTTLVLLGLDVEVACGLTGEVRLSRRQTAAPRSRHKDGIDVFADGEAAGRIVFDYFSAKPGVYRRMRGEVPVQ</sequence>
<dbReference type="Pfam" id="PF03756">
    <property type="entry name" value="AfsA"/>
    <property type="match status" value="1"/>
</dbReference>
<reference evidence="2" key="1">
    <citation type="journal article" date="2014" name="Int. J. Syst. Evol. Microbiol.">
        <title>Complete genome sequence of Corynebacterium casei LMG S-19264T (=DSM 44701T), isolated from a smear-ripened cheese.</title>
        <authorList>
            <consortium name="US DOE Joint Genome Institute (JGI-PGF)"/>
            <person name="Walter F."/>
            <person name="Albersmeier A."/>
            <person name="Kalinowski J."/>
            <person name="Ruckert C."/>
        </authorList>
    </citation>
    <scope>NUCLEOTIDE SEQUENCE</scope>
    <source>
        <strain evidence="2">JCM 3276</strain>
    </source>
</reference>
<comment type="caution">
    <text evidence="2">The sequence shown here is derived from an EMBL/GenBank/DDBJ whole genome shotgun (WGS) entry which is preliminary data.</text>
</comment>
<organism evidence="2 3">
    <name type="scientific">Actinokineospora fastidiosa</name>
    <dbReference type="NCBI Taxonomy" id="1816"/>
    <lineage>
        <taxon>Bacteria</taxon>
        <taxon>Bacillati</taxon>
        <taxon>Actinomycetota</taxon>
        <taxon>Actinomycetes</taxon>
        <taxon>Pseudonocardiales</taxon>
        <taxon>Pseudonocardiaceae</taxon>
        <taxon>Actinokineospora</taxon>
    </lineage>
</organism>
<dbReference type="InterPro" id="IPR005509">
    <property type="entry name" value="AfsA_hotdog_dom"/>
</dbReference>
<evidence type="ECO:0000259" key="1">
    <source>
        <dbReference type="Pfam" id="PF03756"/>
    </source>
</evidence>
<protein>
    <recommendedName>
        <fullName evidence="1">A-factor biosynthesis hotdog domain-containing protein</fullName>
    </recommendedName>
</protein>
<reference evidence="2" key="2">
    <citation type="submission" date="2020-09" db="EMBL/GenBank/DDBJ databases">
        <authorList>
            <person name="Sun Q."/>
            <person name="Ohkuma M."/>
        </authorList>
    </citation>
    <scope>NUCLEOTIDE SEQUENCE</scope>
    <source>
        <strain evidence="2">JCM 3276</strain>
    </source>
</reference>
<keyword evidence="3" id="KW-1185">Reference proteome</keyword>
<feature type="domain" description="A-factor biosynthesis hotdog" evidence="1">
    <location>
        <begin position="29"/>
        <end position="69"/>
    </location>
</feature>
<evidence type="ECO:0000313" key="3">
    <source>
        <dbReference type="Proteomes" id="UP000660680"/>
    </source>
</evidence>